<dbReference type="FunCoup" id="B9S3W8">
    <property type="interactions" value="192"/>
</dbReference>
<evidence type="ECO:0000256" key="2">
    <source>
        <dbReference type="ARBA" id="ARBA00038006"/>
    </source>
</evidence>
<organism evidence="6 7">
    <name type="scientific">Ricinus communis</name>
    <name type="common">Castor bean</name>
    <dbReference type="NCBI Taxonomy" id="3988"/>
    <lineage>
        <taxon>Eukaryota</taxon>
        <taxon>Viridiplantae</taxon>
        <taxon>Streptophyta</taxon>
        <taxon>Embryophyta</taxon>
        <taxon>Tracheophyta</taxon>
        <taxon>Spermatophyta</taxon>
        <taxon>Magnoliopsida</taxon>
        <taxon>eudicotyledons</taxon>
        <taxon>Gunneridae</taxon>
        <taxon>Pentapetalae</taxon>
        <taxon>rosids</taxon>
        <taxon>fabids</taxon>
        <taxon>Malpighiales</taxon>
        <taxon>Euphorbiaceae</taxon>
        <taxon>Acalyphoideae</taxon>
        <taxon>Acalypheae</taxon>
        <taxon>Ricinus</taxon>
    </lineage>
</organism>
<dbReference type="PROSITE" id="PS51774">
    <property type="entry name" value="NAB"/>
    <property type="match status" value="1"/>
</dbReference>
<reference evidence="7" key="1">
    <citation type="journal article" date="2010" name="Nat. Biotechnol.">
        <title>Draft genome sequence of the oilseed species Ricinus communis.</title>
        <authorList>
            <person name="Chan A.P."/>
            <person name="Crabtree J."/>
            <person name="Zhao Q."/>
            <person name="Lorenzi H."/>
            <person name="Orvis J."/>
            <person name="Puiu D."/>
            <person name="Melake-Berhan A."/>
            <person name="Jones K.M."/>
            <person name="Redman J."/>
            <person name="Chen G."/>
            <person name="Cahoon E.B."/>
            <person name="Gedil M."/>
            <person name="Stanke M."/>
            <person name="Haas B.J."/>
            <person name="Wortman J.R."/>
            <person name="Fraser-Liggett C.M."/>
            <person name="Ravel J."/>
            <person name="Rabinowicz P.D."/>
        </authorList>
    </citation>
    <scope>NUCLEOTIDE SEQUENCE [LARGE SCALE GENOMIC DNA]</scope>
    <source>
        <strain evidence="7">cv. Hale</strain>
    </source>
</reference>
<feature type="domain" description="NAB" evidence="5">
    <location>
        <begin position="12"/>
        <end position="93"/>
    </location>
</feature>
<evidence type="ECO:0000313" key="6">
    <source>
        <dbReference type="EMBL" id="EEF41649.1"/>
    </source>
</evidence>
<name>B9S3W8_RICCO</name>
<protein>
    <recommendedName>
        <fullName evidence="5">NAB domain-containing protein</fullName>
    </recommendedName>
</protein>
<dbReference type="EMBL" id="EQ973863">
    <property type="protein sequence ID" value="EEF41649.1"/>
    <property type="molecule type" value="Genomic_DNA"/>
</dbReference>
<evidence type="ECO:0000313" key="7">
    <source>
        <dbReference type="Proteomes" id="UP000008311"/>
    </source>
</evidence>
<dbReference type="InParanoid" id="B9S3W8"/>
<dbReference type="InterPro" id="IPR051861">
    <property type="entry name" value="NET_actin-binding_domain"/>
</dbReference>
<evidence type="ECO:0000256" key="3">
    <source>
        <dbReference type="SAM" id="Coils"/>
    </source>
</evidence>
<feature type="compositionally biased region" description="Acidic residues" evidence="4">
    <location>
        <begin position="173"/>
        <end position="199"/>
    </location>
</feature>
<dbReference type="GO" id="GO:0003779">
    <property type="term" value="F:actin binding"/>
    <property type="evidence" value="ECO:0007669"/>
    <property type="project" value="InterPro"/>
</dbReference>
<gene>
    <name evidence="6" type="ORF">RCOM_0556500</name>
</gene>
<evidence type="ECO:0000256" key="4">
    <source>
        <dbReference type="SAM" id="MobiDB-lite"/>
    </source>
</evidence>
<dbReference type="InterPro" id="IPR011684">
    <property type="entry name" value="NAB"/>
</dbReference>
<keyword evidence="7" id="KW-1185">Reference proteome</keyword>
<feature type="region of interest" description="Disordered" evidence="4">
    <location>
        <begin position="173"/>
        <end position="206"/>
    </location>
</feature>
<dbReference type="AlphaFoldDB" id="B9S3W8"/>
<sequence>MVEMTKKEMETSHWWWFDSHHSSLRSPWLQSTLAELDNKTKAMLKVIEEDADSFAQRAEMYYKKRPELISMVEDFYRTHRSLAERYDQLKSDSGNRLLTTLGSPFSAKYQSQKFMGGMDRADDSHSETYELQKSVGGMNRAYDSHSETYEHQKFVCGMNQTYDSHSDIYDLEDSAESEVDDPEQADETQSEIEMGEVEEPEQRLETREVQAEDLGTVCNDEVAKLHEEIERLKEENRIQKDQLLQKDEEKREVIRQLSLAVEVIKLENLKLRKCVARDSPKKGSFFEFNKLKEVFSGKLFNGSANSRLSVVAL</sequence>
<evidence type="ECO:0000259" key="5">
    <source>
        <dbReference type="PROSITE" id="PS51774"/>
    </source>
</evidence>
<comment type="similarity">
    <text evidence="2">Belongs to the NET family.</text>
</comment>
<feature type="coiled-coil region" evidence="3">
    <location>
        <begin position="215"/>
        <end position="249"/>
    </location>
</feature>
<dbReference type="OrthoDB" id="2019833at2759"/>
<evidence type="ECO:0000256" key="1">
    <source>
        <dbReference type="ARBA" id="ARBA00023054"/>
    </source>
</evidence>
<dbReference type="Proteomes" id="UP000008311">
    <property type="component" value="Unassembled WGS sequence"/>
</dbReference>
<dbReference type="PANTHER" id="PTHR32258:SF28">
    <property type="entry name" value="PROTEIN NETWORKED 3A-RELATED"/>
    <property type="match status" value="1"/>
</dbReference>
<proteinExistence type="inferred from homology"/>
<dbReference type="eggNOG" id="ENOG502R3Z2">
    <property type="taxonomic scope" value="Eukaryota"/>
</dbReference>
<dbReference type="GO" id="GO:0005774">
    <property type="term" value="C:vacuolar membrane"/>
    <property type="evidence" value="ECO:0000318"/>
    <property type="project" value="GO_Central"/>
</dbReference>
<keyword evidence="1 3" id="KW-0175">Coiled coil</keyword>
<dbReference type="KEGG" id="rcu:8287185"/>
<accession>B9S3W8</accession>
<dbReference type="STRING" id="3988.B9S3W8"/>
<dbReference type="Pfam" id="PF07765">
    <property type="entry name" value="KIP1"/>
    <property type="match status" value="1"/>
</dbReference>
<dbReference type="PANTHER" id="PTHR32258">
    <property type="entry name" value="PROTEIN NETWORKED 4A"/>
    <property type="match status" value="1"/>
</dbReference>